<name>A0AC34RLC3_9BILA</name>
<evidence type="ECO:0000313" key="1">
    <source>
        <dbReference type="Proteomes" id="UP000887576"/>
    </source>
</evidence>
<sequence length="88" mass="10129">MQFLQRQVQVSDNTESIRIALYAGLPTIFVACFGLFLLIGQVCCQIPLIPRRCRKSADPRIVQLRKQYADISGFDISKWEGDDDFEFK</sequence>
<organism evidence="1 2">
    <name type="scientific">Panagrolaimus sp. JU765</name>
    <dbReference type="NCBI Taxonomy" id="591449"/>
    <lineage>
        <taxon>Eukaryota</taxon>
        <taxon>Metazoa</taxon>
        <taxon>Ecdysozoa</taxon>
        <taxon>Nematoda</taxon>
        <taxon>Chromadorea</taxon>
        <taxon>Rhabditida</taxon>
        <taxon>Tylenchina</taxon>
        <taxon>Panagrolaimomorpha</taxon>
        <taxon>Panagrolaimoidea</taxon>
        <taxon>Panagrolaimidae</taxon>
        <taxon>Panagrolaimus</taxon>
    </lineage>
</organism>
<dbReference type="Proteomes" id="UP000887576">
    <property type="component" value="Unplaced"/>
</dbReference>
<protein>
    <submittedName>
        <fullName evidence="2">Uncharacterized protein</fullName>
    </submittedName>
</protein>
<reference evidence="2" key="1">
    <citation type="submission" date="2022-11" db="UniProtKB">
        <authorList>
            <consortium name="WormBaseParasite"/>
        </authorList>
    </citation>
    <scope>IDENTIFICATION</scope>
</reference>
<evidence type="ECO:0000313" key="2">
    <source>
        <dbReference type="WBParaSite" id="JU765_v2.g7859.t1"/>
    </source>
</evidence>
<dbReference type="WBParaSite" id="JU765_v2.g7859.t1">
    <property type="protein sequence ID" value="JU765_v2.g7859.t1"/>
    <property type="gene ID" value="JU765_v2.g7859"/>
</dbReference>
<accession>A0AC34RLC3</accession>
<proteinExistence type="predicted"/>